<dbReference type="EMBL" id="JAME01000046">
    <property type="protein sequence ID" value="ETX26958.1"/>
    <property type="molecule type" value="Genomic_DNA"/>
</dbReference>
<organism evidence="8 9">
    <name type="scientific">Roseivivax isoporae LMG 25204</name>
    <dbReference type="NCBI Taxonomy" id="1449351"/>
    <lineage>
        <taxon>Bacteria</taxon>
        <taxon>Pseudomonadati</taxon>
        <taxon>Pseudomonadota</taxon>
        <taxon>Alphaproteobacteria</taxon>
        <taxon>Rhodobacterales</taxon>
        <taxon>Roseobacteraceae</taxon>
        <taxon>Roseivivax</taxon>
    </lineage>
</organism>
<dbReference type="PATRIC" id="fig|1449351.3.peg.4123"/>
<dbReference type="PROSITE" id="PS00146">
    <property type="entry name" value="BETA_LACTAMASE_A"/>
    <property type="match status" value="1"/>
</dbReference>
<dbReference type="RefSeq" id="WP_244437679.1">
    <property type="nucleotide sequence ID" value="NZ_JAME01000046.1"/>
</dbReference>
<comment type="catalytic activity">
    <reaction evidence="1 6">
        <text>a beta-lactam + H2O = a substituted beta-amino acid</text>
        <dbReference type="Rhea" id="RHEA:20401"/>
        <dbReference type="ChEBI" id="CHEBI:15377"/>
        <dbReference type="ChEBI" id="CHEBI:35627"/>
        <dbReference type="ChEBI" id="CHEBI:140347"/>
        <dbReference type="EC" id="3.5.2.6"/>
    </reaction>
</comment>
<dbReference type="InterPro" id="IPR012338">
    <property type="entry name" value="Beta-lactam/transpept-like"/>
</dbReference>
<dbReference type="PANTHER" id="PTHR35333:SF3">
    <property type="entry name" value="BETA-LACTAMASE-TYPE TRANSPEPTIDASE FOLD CONTAINING PROTEIN"/>
    <property type="match status" value="1"/>
</dbReference>
<dbReference type="GO" id="GO:0030655">
    <property type="term" value="P:beta-lactam antibiotic catabolic process"/>
    <property type="evidence" value="ECO:0007669"/>
    <property type="project" value="InterPro"/>
</dbReference>
<keyword evidence="4 6" id="KW-0378">Hydrolase</keyword>
<dbReference type="STRING" id="1449351.RISW2_17230"/>
<dbReference type="NCBIfam" id="NF033103">
    <property type="entry name" value="bla_class_A"/>
    <property type="match status" value="1"/>
</dbReference>
<sequence>MLIAGPALAADAEDRLVDLVRETEQALGARVGLVVRDSGSNWSWDHRADERFLMNSTLKAPLCGAVLAQVDAGAIDLDEALPVRPEDMVDYAPVTENEVGGTMSVDDLCLAALDMSDNAATNIVIDRLGGPQEVTTFLRGIGDEVTRLDRKEPDVNTFDPADPRDTTTPEAMTRTLEALLAGDALSAGSRARLTAWMTPGGVTGAHFRAHVPRDWRIADKSGAGDFTRNIVAMITPPGAEPYFVAIYLSGADADFETRNAAVIALSAAVVDVISAR</sequence>
<evidence type="ECO:0000256" key="5">
    <source>
        <dbReference type="ARBA" id="ARBA00023251"/>
    </source>
</evidence>
<dbReference type="Pfam" id="PF13354">
    <property type="entry name" value="Beta-lactamase2"/>
    <property type="match status" value="1"/>
</dbReference>
<evidence type="ECO:0000256" key="3">
    <source>
        <dbReference type="ARBA" id="ARBA00012865"/>
    </source>
</evidence>
<dbReference type="Gene3D" id="3.40.710.10">
    <property type="entry name" value="DD-peptidase/beta-lactamase superfamily"/>
    <property type="match status" value="1"/>
</dbReference>
<evidence type="ECO:0000256" key="6">
    <source>
        <dbReference type="RuleBase" id="RU361140"/>
    </source>
</evidence>
<dbReference type="Proteomes" id="UP000023430">
    <property type="component" value="Unassembled WGS sequence"/>
</dbReference>
<protein>
    <recommendedName>
        <fullName evidence="3 6">Beta-lactamase</fullName>
        <ecNumber evidence="3 6">3.5.2.6</ecNumber>
    </recommendedName>
</protein>
<accession>X7F2J9</accession>
<feature type="domain" description="Beta-lactamase class A catalytic" evidence="7">
    <location>
        <begin position="32"/>
        <end position="247"/>
    </location>
</feature>
<evidence type="ECO:0000256" key="4">
    <source>
        <dbReference type="ARBA" id="ARBA00022801"/>
    </source>
</evidence>
<reference evidence="8 9" key="1">
    <citation type="submission" date="2014-01" db="EMBL/GenBank/DDBJ databases">
        <title>Roseivivax isoporae LMG 25204 Genome Sequencing.</title>
        <authorList>
            <person name="Lai Q."/>
            <person name="Li G."/>
            <person name="Shao Z."/>
        </authorList>
    </citation>
    <scope>NUCLEOTIDE SEQUENCE [LARGE SCALE GENOMIC DNA]</scope>
    <source>
        <strain evidence="8 9">LMG 25204</strain>
    </source>
</reference>
<dbReference type="GO" id="GO:0046677">
    <property type="term" value="P:response to antibiotic"/>
    <property type="evidence" value="ECO:0007669"/>
    <property type="project" value="UniProtKB-UniRule"/>
</dbReference>
<dbReference type="PANTHER" id="PTHR35333">
    <property type="entry name" value="BETA-LACTAMASE"/>
    <property type="match status" value="1"/>
</dbReference>
<dbReference type="PRINTS" id="PR00118">
    <property type="entry name" value="BLACTAMASEA"/>
</dbReference>
<dbReference type="InterPro" id="IPR045155">
    <property type="entry name" value="Beta-lactam_cat"/>
</dbReference>
<comment type="caution">
    <text evidence="8">The sequence shown here is derived from an EMBL/GenBank/DDBJ whole genome shotgun (WGS) entry which is preliminary data.</text>
</comment>
<dbReference type="InterPro" id="IPR023650">
    <property type="entry name" value="Beta-lactam_class-A_AS"/>
</dbReference>
<dbReference type="AlphaFoldDB" id="X7F2J9"/>
<proteinExistence type="inferred from homology"/>
<gene>
    <name evidence="8" type="ORF">RISW2_17230</name>
</gene>
<evidence type="ECO:0000259" key="7">
    <source>
        <dbReference type="Pfam" id="PF13354"/>
    </source>
</evidence>
<dbReference type="eggNOG" id="COG2367">
    <property type="taxonomic scope" value="Bacteria"/>
</dbReference>
<evidence type="ECO:0000313" key="9">
    <source>
        <dbReference type="Proteomes" id="UP000023430"/>
    </source>
</evidence>
<keyword evidence="5 6" id="KW-0046">Antibiotic resistance</keyword>
<keyword evidence="9" id="KW-1185">Reference proteome</keyword>
<dbReference type="EC" id="3.5.2.6" evidence="3 6"/>
<dbReference type="SUPFAM" id="SSF56601">
    <property type="entry name" value="beta-lactamase/transpeptidase-like"/>
    <property type="match status" value="1"/>
</dbReference>
<comment type="similarity">
    <text evidence="2 6">Belongs to the class-A beta-lactamase family.</text>
</comment>
<dbReference type="InterPro" id="IPR000871">
    <property type="entry name" value="Beta-lactam_class-A"/>
</dbReference>
<name>X7F2J9_9RHOB</name>
<evidence type="ECO:0000313" key="8">
    <source>
        <dbReference type="EMBL" id="ETX26958.1"/>
    </source>
</evidence>
<dbReference type="GO" id="GO:0008800">
    <property type="term" value="F:beta-lactamase activity"/>
    <property type="evidence" value="ECO:0007669"/>
    <property type="project" value="UniProtKB-UniRule"/>
</dbReference>
<evidence type="ECO:0000256" key="2">
    <source>
        <dbReference type="ARBA" id="ARBA00009009"/>
    </source>
</evidence>
<evidence type="ECO:0000256" key="1">
    <source>
        <dbReference type="ARBA" id="ARBA00001526"/>
    </source>
</evidence>